<dbReference type="GO" id="GO:0009116">
    <property type="term" value="P:nucleoside metabolic process"/>
    <property type="evidence" value="ECO:0007669"/>
    <property type="project" value="InterPro"/>
</dbReference>
<proteinExistence type="predicted"/>
<name>A0A402B8B2_9CHLR</name>
<dbReference type="RefSeq" id="WP_126627906.1">
    <property type="nucleotide sequence ID" value="NZ_BIFT01000001.1"/>
</dbReference>
<dbReference type="PANTHER" id="PTHR46832">
    <property type="entry name" value="5'-METHYLTHIOADENOSINE/S-ADENOSYLHOMOCYSTEINE NUCLEOSIDASE"/>
    <property type="match status" value="1"/>
</dbReference>
<dbReference type="CDD" id="cd09008">
    <property type="entry name" value="MTAN"/>
    <property type="match status" value="1"/>
</dbReference>
<dbReference type="SUPFAM" id="SSF53300">
    <property type="entry name" value="vWA-like"/>
    <property type="match status" value="1"/>
</dbReference>
<dbReference type="InterPro" id="IPR024983">
    <property type="entry name" value="CHAT_dom"/>
</dbReference>
<evidence type="ECO:0000259" key="1">
    <source>
        <dbReference type="Pfam" id="PF01048"/>
    </source>
</evidence>
<evidence type="ECO:0008006" key="5">
    <source>
        <dbReference type="Google" id="ProtNLM"/>
    </source>
</evidence>
<dbReference type="EMBL" id="BIFT01000001">
    <property type="protein sequence ID" value="GCE27576.1"/>
    <property type="molecule type" value="Genomic_DNA"/>
</dbReference>
<feature type="domain" description="Nucleoside phosphorylase" evidence="1">
    <location>
        <begin position="18"/>
        <end position="237"/>
    </location>
</feature>
<dbReference type="GO" id="GO:0019284">
    <property type="term" value="P:L-methionine salvage from S-adenosylmethionine"/>
    <property type="evidence" value="ECO:0007669"/>
    <property type="project" value="TreeGrafter"/>
</dbReference>
<dbReference type="OrthoDB" id="166570at2"/>
<dbReference type="SUPFAM" id="SSF53167">
    <property type="entry name" value="Purine and uridine phosphorylases"/>
    <property type="match status" value="1"/>
</dbReference>
<dbReference type="Gene3D" id="3.40.50.1580">
    <property type="entry name" value="Nucleoside phosphorylase domain"/>
    <property type="match status" value="1"/>
</dbReference>
<evidence type="ECO:0000313" key="4">
    <source>
        <dbReference type="Proteomes" id="UP000287171"/>
    </source>
</evidence>
<dbReference type="AlphaFoldDB" id="A0A402B8B2"/>
<dbReference type="GO" id="GO:0008782">
    <property type="term" value="F:adenosylhomocysteine nucleosidase activity"/>
    <property type="evidence" value="ECO:0007669"/>
    <property type="project" value="TreeGrafter"/>
</dbReference>
<reference evidence="4" key="1">
    <citation type="submission" date="2018-12" db="EMBL/GenBank/DDBJ databases">
        <title>Tengunoibacter tsumagoiensis gen. nov., sp. nov., Dictyobacter kobayashii sp. nov., D. alpinus sp. nov., and D. joshuensis sp. nov. and description of Dictyobacteraceae fam. nov. within the order Ktedonobacterales isolated from Tengu-no-mugimeshi.</title>
        <authorList>
            <person name="Wang C.M."/>
            <person name="Zheng Y."/>
            <person name="Sakai Y."/>
            <person name="Toyoda A."/>
            <person name="Minakuchi Y."/>
            <person name="Abe K."/>
            <person name="Yokota A."/>
            <person name="Yabe S."/>
        </authorList>
    </citation>
    <scope>NUCLEOTIDE SEQUENCE [LARGE SCALE GENOMIC DNA]</scope>
    <source>
        <strain evidence="4">Uno16</strain>
    </source>
</reference>
<dbReference type="Pfam" id="PF01048">
    <property type="entry name" value="PNP_UDP_1"/>
    <property type="match status" value="1"/>
</dbReference>
<dbReference type="InterPro" id="IPR000845">
    <property type="entry name" value="Nucleoside_phosphorylase_d"/>
</dbReference>
<feature type="domain" description="CHAT" evidence="2">
    <location>
        <begin position="262"/>
        <end position="434"/>
    </location>
</feature>
<dbReference type="InterPro" id="IPR035994">
    <property type="entry name" value="Nucleoside_phosphorylase_sf"/>
</dbReference>
<dbReference type="InterPro" id="IPR036465">
    <property type="entry name" value="vWFA_dom_sf"/>
</dbReference>
<keyword evidence="4" id="KW-1185">Reference proteome</keyword>
<dbReference type="Proteomes" id="UP000287171">
    <property type="component" value="Unassembled WGS sequence"/>
</dbReference>
<dbReference type="PANTHER" id="PTHR46832:SF1">
    <property type="entry name" value="5'-METHYLTHIOADENOSINE_S-ADENOSYLHOMOCYSTEINE NUCLEOSIDASE"/>
    <property type="match status" value="1"/>
</dbReference>
<gene>
    <name evidence="3" type="ORF">KDA_30600</name>
</gene>
<evidence type="ECO:0000313" key="3">
    <source>
        <dbReference type="EMBL" id="GCE27576.1"/>
    </source>
</evidence>
<protein>
    <recommendedName>
        <fullName evidence="5">CHAT domain-containing protein</fullName>
    </recommendedName>
</protein>
<dbReference type="Pfam" id="PF12770">
    <property type="entry name" value="CHAT"/>
    <property type="match status" value="1"/>
</dbReference>
<sequence>MPLHHISNRAVILTTHAIEYQAVRDHLNNHQEEMHNGSIYESGYFQTKTQTWLVGIAQVGSANSTAVAAATERAVTHFQPSVVIYVGTAGGLKDVQIGDVIAANKIYGYESGKANISFEPRPEIGSPTHALEQRALAEAKKDDWRERIKTDTGKRIPQVYVGPIAAGEKVIAFLHSETVQFLQKNYGDTLAVEMEGYGFLRAMYANQHVDTLVIRGISNIITDTPKTDNITHQFMATQHASAFAFEVLAKFQTNKTTISTPHTSYREQRADNKIRVLAVFANPMGTSRLRLDIEERTIHNAIEISKHRDNILLETRPAATFRDLSRALLNEKFQIVHIASHGHGQGLVLADEYGGRSQINPTVLQNLFQEYHETIECVVINACHSLEQGSLISQHISYTIAMDDALDDLAAIKFSEGFYDAIAAGKDIEAAYREGIRHLQEIFPNMSPLPRLIKKGENLQEDLERQNSETEFDNTEPIYIQNTKALVGVAIDLSASMKKSFINQSGNETKRLTSIQRAFKELTQSARQGIQAIQTEDTATEIDMFVYAFGLQTTGVCDLLSLWKASQQIITSDLIDTTIQRAKQENQQRMNNYQGLGKFIRSIGINSIVNLAEGFAQKTMQQQIRKRIWDEVKEKVEIRALAIGSTTLALNELTTWWNDSGEMLENAEGLLFGKSTPVTEVLTKVIARFESELNLKEKGTQPILILISDGKFSSSNPLPLAAKLRAMGVTILSCLITDKDVINPRQLSNQPLVEWSDDARIMFEMASPLKESTRIETFLLSKGWTIYPQPKLFVQANHSDVLEEFVRITLGHLENPTAYRQTHNQ</sequence>
<dbReference type="GO" id="GO:0008930">
    <property type="term" value="F:methylthioadenosine nucleosidase activity"/>
    <property type="evidence" value="ECO:0007669"/>
    <property type="project" value="TreeGrafter"/>
</dbReference>
<evidence type="ECO:0000259" key="2">
    <source>
        <dbReference type="Pfam" id="PF12770"/>
    </source>
</evidence>
<dbReference type="GO" id="GO:0005829">
    <property type="term" value="C:cytosol"/>
    <property type="evidence" value="ECO:0007669"/>
    <property type="project" value="TreeGrafter"/>
</dbReference>
<organism evidence="3 4">
    <name type="scientific">Dictyobacter alpinus</name>
    <dbReference type="NCBI Taxonomy" id="2014873"/>
    <lineage>
        <taxon>Bacteria</taxon>
        <taxon>Bacillati</taxon>
        <taxon>Chloroflexota</taxon>
        <taxon>Ktedonobacteria</taxon>
        <taxon>Ktedonobacterales</taxon>
        <taxon>Dictyobacteraceae</taxon>
        <taxon>Dictyobacter</taxon>
    </lineage>
</organism>
<accession>A0A402B8B2</accession>
<comment type="caution">
    <text evidence="3">The sequence shown here is derived from an EMBL/GenBank/DDBJ whole genome shotgun (WGS) entry which is preliminary data.</text>
</comment>
<dbReference type="Gene3D" id="3.40.50.410">
    <property type="entry name" value="von Willebrand factor, type A domain"/>
    <property type="match status" value="1"/>
</dbReference>